<dbReference type="EMBL" id="JAHLQK010000008">
    <property type="protein sequence ID" value="MBU5678159.1"/>
    <property type="molecule type" value="Genomic_DNA"/>
</dbReference>
<comment type="caution">
    <text evidence="7">The sequence shown here is derived from an EMBL/GenBank/DDBJ whole genome shotgun (WGS) entry which is preliminary data.</text>
</comment>
<feature type="transmembrane region" description="Helical" evidence="5">
    <location>
        <begin position="368"/>
        <end position="389"/>
    </location>
</feature>
<evidence type="ECO:0000313" key="7">
    <source>
        <dbReference type="EMBL" id="MBU5678159.1"/>
    </source>
</evidence>
<evidence type="ECO:0000256" key="1">
    <source>
        <dbReference type="ARBA" id="ARBA00004141"/>
    </source>
</evidence>
<organism evidence="7 8">
    <name type="scientific">Alkaliphilus flagellatus</name>
    <dbReference type="NCBI Taxonomy" id="2841507"/>
    <lineage>
        <taxon>Bacteria</taxon>
        <taxon>Bacillati</taxon>
        <taxon>Bacillota</taxon>
        <taxon>Clostridia</taxon>
        <taxon>Peptostreptococcales</taxon>
        <taxon>Natronincolaceae</taxon>
        <taxon>Alkaliphilus</taxon>
    </lineage>
</organism>
<reference evidence="7 8" key="1">
    <citation type="submission" date="2021-06" db="EMBL/GenBank/DDBJ databases">
        <authorList>
            <person name="Sun Q."/>
            <person name="Li D."/>
        </authorList>
    </citation>
    <scope>NUCLEOTIDE SEQUENCE [LARGE SCALE GENOMIC DNA]</scope>
    <source>
        <strain evidence="7 8">MSJ-5</strain>
    </source>
</reference>
<feature type="transmembrane region" description="Helical" evidence="5">
    <location>
        <begin position="24"/>
        <end position="42"/>
    </location>
</feature>
<feature type="transmembrane region" description="Helical" evidence="5">
    <location>
        <begin position="241"/>
        <end position="262"/>
    </location>
</feature>
<keyword evidence="4 5" id="KW-0472">Membrane</keyword>
<gene>
    <name evidence="7" type="ORF">KQI88_17230</name>
</gene>
<evidence type="ECO:0000256" key="2">
    <source>
        <dbReference type="ARBA" id="ARBA00022692"/>
    </source>
</evidence>
<feature type="domain" description="ABC-2 type transporter transmembrane" evidence="6">
    <location>
        <begin position="21"/>
        <end position="383"/>
    </location>
</feature>
<evidence type="ECO:0000256" key="4">
    <source>
        <dbReference type="ARBA" id="ARBA00023136"/>
    </source>
</evidence>
<sequence>MNSKHIGLVFKKEVKDIFRDKRTWIASVLIPMLIFPLLFFFMNMGVSKIEKNLQNDIVVFIETNEQEADIIQYLKSGVGLKVVDVDNPYEALQKGDIKAIIQIGENFQSKINEKVPGDIKIIFDEVSNESSMATSIVEGIINKYNEEVRLERLADIGVDPKILQPTIINREAYVPEGQESKGDATALMMITFLLPFFLMMYPVVGGMPAAIDLGAGEKERMSLEPLLASGADRLSILTGKYLTVLLASVLGTITSLIGVLAAAKIAPNVMPLEVRISPLPMLILVVTSLLIAMMLSGLMLSISVFAKSYKEAGTYLSPVTIVLMVPAYLTMFMDIRTLPNSMFFVPLLNAVLLMKEVLVDIINPLHIATTFGISILLVVASLLFMKYMFNKESVIFRS</sequence>
<dbReference type="RefSeq" id="WP_216419494.1">
    <property type="nucleotide sequence ID" value="NZ_JAHLQK010000008.1"/>
</dbReference>
<feature type="transmembrane region" description="Helical" evidence="5">
    <location>
        <begin position="186"/>
        <end position="204"/>
    </location>
</feature>
<dbReference type="Pfam" id="PF12698">
    <property type="entry name" value="ABC2_membrane_3"/>
    <property type="match status" value="1"/>
</dbReference>
<dbReference type="Proteomes" id="UP000779508">
    <property type="component" value="Unassembled WGS sequence"/>
</dbReference>
<keyword evidence="3 5" id="KW-1133">Transmembrane helix</keyword>
<feature type="transmembrane region" description="Helical" evidence="5">
    <location>
        <begin position="312"/>
        <end position="331"/>
    </location>
</feature>
<keyword evidence="2 5" id="KW-0812">Transmembrane</keyword>
<feature type="transmembrane region" description="Helical" evidence="5">
    <location>
        <begin position="282"/>
        <end position="306"/>
    </location>
</feature>
<name>A0ABS6G6N9_9FIRM</name>
<keyword evidence="8" id="KW-1185">Reference proteome</keyword>
<evidence type="ECO:0000313" key="8">
    <source>
        <dbReference type="Proteomes" id="UP000779508"/>
    </source>
</evidence>
<proteinExistence type="predicted"/>
<evidence type="ECO:0000259" key="6">
    <source>
        <dbReference type="Pfam" id="PF12698"/>
    </source>
</evidence>
<dbReference type="PANTHER" id="PTHR43471">
    <property type="entry name" value="ABC TRANSPORTER PERMEASE"/>
    <property type="match status" value="1"/>
</dbReference>
<accession>A0ABS6G6N9</accession>
<protein>
    <submittedName>
        <fullName evidence="7">ABC transporter permease</fullName>
    </submittedName>
</protein>
<evidence type="ECO:0000256" key="3">
    <source>
        <dbReference type="ARBA" id="ARBA00022989"/>
    </source>
</evidence>
<dbReference type="PANTHER" id="PTHR43471:SF3">
    <property type="entry name" value="ABC TRANSPORTER PERMEASE PROTEIN NATB"/>
    <property type="match status" value="1"/>
</dbReference>
<evidence type="ECO:0000256" key="5">
    <source>
        <dbReference type="SAM" id="Phobius"/>
    </source>
</evidence>
<comment type="subcellular location">
    <subcellularLocation>
        <location evidence="1">Membrane</location>
        <topology evidence="1">Multi-pass membrane protein</topology>
    </subcellularLocation>
</comment>
<dbReference type="InterPro" id="IPR013525">
    <property type="entry name" value="ABC2_TM"/>
</dbReference>